<name>A0A9Q4NY43_BACFG</name>
<dbReference type="Pfam" id="PF19509">
    <property type="entry name" value="DUF6043"/>
    <property type="match status" value="1"/>
</dbReference>
<evidence type="ECO:0000313" key="2">
    <source>
        <dbReference type="Proteomes" id="UP001078742"/>
    </source>
</evidence>
<evidence type="ECO:0000313" key="1">
    <source>
        <dbReference type="EMBL" id="MCZ2573872.1"/>
    </source>
</evidence>
<dbReference type="Proteomes" id="UP001078742">
    <property type="component" value="Unassembled WGS sequence"/>
</dbReference>
<sequence>MAKQDFEQFKQDVKEWLNSHPEEYDRFVTEVNNKSAIGLQKVFKLGWKLTPQMMRKYQDECHGDLADEHRLQSYSADADAARLLVAEFRNLQNDSIVPAMLAWLYYGKCYETMVTQLETETHNPANNFLRKKIAAIMIKVVINSSIRNKMRTKEDWQNFRQEKKAIEDDCVVETTIDRLSFDDKPIEEKSPTGEQQPSRTLKDYLHGNQEQILEKIKLRISTQHTGTDLARLYFALQEEELLTGCDVTTFHKLLVNELPNCDLKTVRNLQISIKKLNDSTNKGKIKDNGIERSLINEWKAYLTEADNKKYESN</sequence>
<comment type="caution">
    <text evidence="1">The sequence shown here is derived from an EMBL/GenBank/DDBJ whole genome shotgun (WGS) entry which is preliminary data.</text>
</comment>
<gene>
    <name evidence="1" type="ORF">O1420_21115</name>
</gene>
<dbReference type="EMBL" id="JAPUAV010000023">
    <property type="protein sequence ID" value="MCZ2573872.1"/>
    <property type="molecule type" value="Genomic_DNA"/>
</dbReference>
<organism evidence="1 2">
    <name type="scientific">Bacteroides fragilis</name>
    <dbReference type="NCBI Taxonomy" id="817"/>
    <lineage>
        <taxon>Bacteria</taxon>
        <taxon>Pseudomonadati</taxon>
        <taxon>Bacteroidota</taxon>
        <taxon>Bacteroidia</taxon>
        <taxon>Bacteroidales</taxon>
        <taxon>Bacteroidaceae</taxon>
        <taxon>Bacteroides</taxon>
    </lineage>
</organism>
<proteinExistence type="predicted"/>
<dbReference type="InterPro" id="IPR046106">
    <property type="entry name" value="DUF6043"/>
</dbReference>
<dbReference type="AlphaFoldDB" id="A0A9Q4NY43"/>
<dbReference type="RefSeq" id="WP_269104238.1">
    <property type="nucleotide sequence ID" value="NZ_JAPUAV010000023.1"/>
</dbReference>
<accession>A0A9Q4NY43</accession>
<protein>
    <submittedName>
        <fullName evidence="1">DUF6043 family protein</fullName>
    </submittedName>
</protein>
<reference evidence="1" key="1">
    <citation type="submission" date="2022-12" db="EMBL/GenBank/DDBJ databases">
        <title>Development of a Multilocus Sequence Typing Scheme for Bacteroides fragilis Based on Whole Genome Sequencing Data and Clinical Application.</title>
        <authorList>
            <person name="Nielsen F.D."/>
            <person name="Justesen U.S."/>
        </authorList>
    </citation>
    <scope>NUCLEOTIDE SEQUENCE</scope>
    <source>
        <strain evidence="1">BF_BC_VIB_DK_2012_57</strain>
    </source>
</reference>